<dbReference type="PATRIC" id="fig|1359175.3.peg.1328"/>
<keyword evidence="3 5" id="KW-0687">Ribonucleoprotein</keyword>
<dbReference type="InterPro" id="IPR036049">
    <property type="entry name" value="Ribosomal_uL29_sf"/>
</dbReference>
<proteinExistence type="inferred from homology"/>
<dbReference type="GO" id="GO:0005840">
    <property type="term" value="C:ribosome"/>
    <property type="evidence" value="ECO:0007669"/>
    <property type="project" value="UniProtKB-KW"/>
</dbReference>
<evidence type="ECO:0000313" key="7">
    <source>
        <dbReference type="Proteomes" id="UP000033671"/>
    </source>
</evidence>
<dbReference type="GO" id="GO:0006412">
    <property type="term" value="P:translation"/>
    <property type="evidence" value="ECO:0007669"/>
    <property type="project" value="UniProtKB-UniRule"/>
</dbReference>
<dbReference type="SUPFAM" id="SSF46561">
    <property type="entry name" value="Ribosomal protein L29 (L29p)"/>
    <property type="match status" value="1"/>
</dbReference>
<name>A0A0F3PBB0_ORITS</name>
<dbReference type="RefSeq" id="WP_045916510.1">
    <property type="nucleotide sequence ID" value="NZ_LAOA01000002.1"/>
</dbReference>
<evidence type="ECO:0000256" key="2">
    <source>
        <dbReference type="ARBA" id="ARBA00022980"/>
    </source>
</evidence>
<dbReference type="AlphaFoldDB" id="A0A0F3PBB0"/>
<sequence>MNEFKKYSDLCNIELQGLRDLLLRYKKKLFNNRFQNSVDVVNSVKNFGCLKKKIAQIRTEILQRTIKKNEEEK</sequence>
<protein>
    <recommendedName>
        <fullName evidence="4 5">Large ribosomal subunit protein uL29</fullName>
    </recommendedName>
</protein>
<organism evidence="6 7">
    <name type="scientific">Orientia tsutsugamushi str. TA716</name>
    <dbReference type="NCBI Taxonomy" id="1359175"/>
    <lineage>
        <taxon>Bacteria</taxon>
        <taxon>Pseudomonadati</taxon>
        <taxon>Pseudomonadota</taxon>
        <taxon>Alphaproteobacteria</taxon>
        <taxon>Rickettsiales</taxon>
        <taxon>Rickettsiaceae</taxon>
        <taxon>Rickettsieae</taxon>
        <taxon>Orientia</taxon>
    </lineage>
</organism>
<accession>A0A0F3PBB0</accession>
<comment type="caution">
    <text evidence="6">The sequence shown here is derived from an EMBL/GenBank/DDBJ whole genome shotgun (WGS) entry which is preliminary data.</text>
</comment>
<comment type="similarity">
    <text evidence="1 5">Belongs to the universal ribosomal protein uL29 family.</text>
</comment>
<dbReference type="Proteomes" id="UP000033671">
    <property type="component" value="Unassembled WGS sequence"/>
</dbReference>
<reference evidence="6 7" key="1">
    <citation type="submission" date="2015-01" db="EMBL/GenBank/DDBJ databases">
        <title>Genome Sequencing of Rickettsiales.</title>
        <authorList>
            <person name="Daugherty S.C."/>
            <person name="Su Q."/>
            <person name="Abolude K."/>
            <person name="Beier-Sexton M."/>
            <person name="Carlyon J.A."/>
            <person name="Carter R."/>
            <person name="Day N.P."/>
            <person name="Dumler S.J."/>
            <person name="Dyachenko V."/>
            <person name="Godinez A."/>
            <person name="Kurtti T.J."/>
            <person name="Lichay M."/>
            <person name="Mullins K.E."/>
            <person name="Ott S."/>
            <person name="Pappas-Brown V."/>
            <person name="Paris D.H."/>
            <person name="Patel P."/>
            <person name="Richards A.L."/>
            <person name="Sadzewicz L."/>
            <person name="Sears K."/>
            <person name="Seidman D."/>
            <person name="Sengamalay N."/>
            <person name="Stenos J."/>
            <person name="Tallon L.J."/>
            <person name="Vincent G."/>
            <person name="Fraser C.M."/>
            <person name="Munderloh U."/>
            <person name="Dunning-Hotopp J.C."/>
        </authorList>
    </citation>
    <scope>NUCLEOTIDE SEQUENCE [LARGE SCALE GENOMIC DNA]</scope>
    <source>
        <strain evidence="6 7">TA716</strain>
    </source>
</reference>
<gene>
    <name evidence="5" type="primary">rpmC</name>
    <name evidence="6" type="ORF">OTSTA716_0094</name>
</gene>
<evidence type="ECO:0000256" key="3">
    <source>
        <dbReference type="ARBA" id="ARBA00023274"/>
    </source>
</evidence>
<dbReference type="Gene3D" id="1.10.287.310">
    <property type="match status" value="1"/>
</dbReference>
<dbReference type="GO" id="GO:1990904">
    <property type="term" value="C:ribonucleoprotein complex"/>
    <property type="evidence" value="ECO:0007669"/>
    <property type="project" value="UniProtKB-KW"/>
</dbReference>
<dbReference type="EMBL" id="LAOA01000002">
    <property type="protein sequence ID" value="KJV77605.1"/>
    <property type="molecule type" value="Genomic_DNA"/>
</dbReference>
<evidence type="ECO:0000256" key="4">
    <source>
        <dbReference type="ARBA" id="ARBA00035204"/>
    </source>
</evidence>
<evidence type="ECO:0000256" key="5">
    <source>
        <dbReference type="HAMAP-Rule" id="MF_00374"/>
    </source>
</evidence>
<evidence type="ECO:0000256" key="1">
    <source>
        <dbReference type="ARBA" id="ARBA00009254"/>
    </source>
</evidence>
<dbReference type="InterPro" id="IPR001854">
    <property type="entry name" value="Ribosomal_uL29"/>
</dbReference>
<evidence type="ECO:0000313" key="6">
    <source>
        <dbReference type="EMBL" id="KJV77605.1"/>
    </source>
</evidence>
<dbReference type="HAMAP" id="MF_00374">
    <property type="entry name" value="Ribosomal_uL29"/>
    <property type="match status" value="1"/>
</dbReference>
<keyword evidence="2 5" id="KW-0689">Ribosomal protein</keyword>
<dbReference type="GO" id="GO:0003735">
    <property type="term" value="F:structural constituent of ribosome"/>
    <property type="evidence" value="ECO:0007669"/>
    <property type="project" value="InterPro"/>
</dbReference>
<dbReference type="Pfam" id="PF00831">
    <property type="entry name" value="Ribosomal_L29"/>
    <property type="match status" value="1"/>
</dbReference>